<evidence type="ECO:0000256" key="3">
    <source>
        <dbReference type="ARBA" id="ARBA00022578"/>
    </source>
</evidence>
<evidence type="ECO:0000313" key="8">
    <source>
        <dbReference type="Proteomes" id="UP000596049"/>
    </source>
</evidence>
<keyword evidence="4 6" id="KW-0238">DNA-binding</keyword>
<evidence type="ECO:0000313" key="7">
    <source>
        <dbReference type="EMBL" id="QQP13992.1"/>
    </source>
</evidence>
<proteinExistence type="inferred from homology"/>
<gene>
    <name evidence="7" type="ORF">FJQ98_08200</name>
</gene>
<keyword evidence="6" id="KW-0814">Transposable element</keyword>
<sequence length="388" mass="45276">MTQFNITLNMDFLKESVMDSDMEAIVKSTVVLILNEFMEKERDDYVQAKAYERIDARKGQRNGYYERDLTLTIGRVTLRVPRTRDGEFSTTLFEKYSRMDQALVLSLMEMVVQGVSTRKVTHIVEQLCGQKVSKSFVSSLMEKLDPVIEKWSNRSLADIQCPYLFVDAMYIKVRENGRVLSKAVYIATTLSMRQRREIIGYQVSDVESYEAWKQFFQSLKERGLGRPKLVISDAHEGLKKAIQTEFQGTAWQRCTVHFKRNLIQSLPKKDTEEFRAGIKRIFQSLTEAEARERYEELEEKFEGQGKYEKALAILENGFEDAIQYLQYPPKMHVLIHSTNALERLNQEVRRRERVIRIFPNNRSATRLIGAILMDKDEEYALQRGITVE</sequence>
<dbReference type="EMBL" id="CP067341">
    <property type="protein sequence ID" value="QQP13992.1"/>
    <property type="molecule type" value="Genomic_DNA"/>
</dbReference>
<dbReference type="PANTHER" id="PTHR33217:SF7">
    <property type="entry name" value="TRANSPOSASE FOR INSERTION SEQUENCE ELEMENT IS1081"/>
    <property type="match status" value="1"/>
</dbReference>
<keyword evidence="8" id="KW-1185">Reference proteome</keyword>
<evidence type="ECO:0000256" key="5">
    <source>
        <dbReference type="ARBA" id="ARBA00023172"/>
    </source>
</evidence>
<dbReference type="RefSeq" id="WP_053595091.1">
    <property type="nucleotide sequence ID" value="NZ_CP067341.1"/>
</dbReference>
<dbReference type="Pfam" id="PF00872">
    <property type="entry name" value="Transposase_mut"/>
    <property type="match status" value="1"/>
</dbReference>
<accession>A0ABX7AVJ1</accession>
<name>A0ABX7AVJ1_9BACI</name>
<dbReference type="InterPro" id="IPR001207">
    <property type="entry name" value="Transposase_mutator"/>
</dbReference>
<organism evidence="7 8">
    <name type="scientific">Lysinibacillus agricola</name>
    <dbReference type="NCBI Taxonomy" id="2590012"/>
    <lineage>
        <taxon>Bacteria</taxon>
        <taxon>Bacillati</taxon>
        <taxon>Bacillota</taxon>
        <taxon>Bacilli</taxon>
        <taxon>Bacillales</taxon>
        <taxon>Bacillaceae</taxon>
        <taxon>Lysinibacillus</taxon>
    </lineage>
</organism>
<comment type="similarity">
    <text evidence="2 6">Belongs to the transposase mutator family.</text>
</comment>
<reference evidence="7 8" key="1">
    <citation type="submission" date="2020-01" db="EMBL/GenBank/DDBJ databases">
        <authorList>
            <person name="Liu G."/>
            <person name="Liu B."/>
        </authorList>
    </citation>
    <scope>NUCLEOTIDE SEQUENCE [LARGE SCALE GENOMIC DNA]</scope>
    <source>
        <strain evidence="7 8">FJAT-51161</strain>
    </source>
</reference>
<dbReference type="PANTHER" id="PTHR33217">
    <property type="entry name" value="TRANSPOSASE FOR INSERTION SEQUENCE ELEMENT IS1081"/>
    <property type="match status" value="1"/>
</dbReference>
<evidence type="ECO:0000256" key="6">
    <source>
        <dbReference type="RuleBase" id="RU365089"/>
    </source>
</evidence>
<dbReference type="Proteomes" id="UP000596049">
    <property type="component" value="Chromosome"/>
</dbReference>
<evidence type="ECO:0000256" key="2">
    <source>
        <dbReference type="ARBA" id="ARBA00010961"/>
    </source>
</evidence>
<keyword evidence="5 6" id="KW-0233">DNA recombination</keyword>
<evidence type="ECO:0000256" key="4">
    <source>
        <dbReference type="ARBA" id="ARBA00023125"/>
    </source>
</evidence>
<evidence type="ECO:0000256" key="1">
    <source>
        <dbReference type="ARBA" id="ARBA00002190"/>
    </source>
</evidence>
<dbReference type="NCBIfam" id="NF033543">
    <property type="entry name" value="transpos_IS256"/>
    <property type="match status" value="1"/>
</dbReference>
<comment type="function">
    <text evidence="1 6">Required for the transposition of the insertion element.</text>
</comment>
<protein>
    <recommendedName>
        <fullName evidence="6">Mutator family transposase</fullName>
    </recommendedName>
</protein>
<keyword evidence="3 6" id="KW-0815">Transposition</keyword>